<keyword evidence="2" id="KW-1185">Reference proteome</keyword>
<gene>
    <name evidence="1" type="ORF">L1987_59578</name>
</gene>
<protein>
    <submittedName>
        <fullName evidence="1">Uncharacterized protein</fullName>
    </submittedName>
</protein>
<dbReference type="Proteomes" id="UP001056120">
    <property type="component" value="Linkage Group LG20"/>
</dbReference>
<evidence type="ECO:0000313" key="1">
    <source>
        <dbReference type="EMBL" id="KAI3741900.1"/>
    </source>
</evidence>
<sequence length="101" mass="11324">MSAPYPGYLESCAAVVGTVDFEIFIEELGAEVLIVNHDFDIRFRNNCGCVECSRNTWVDGGSNTTSAHLGFGVFCSTTSCHQRRNQSERNDNIEFETGWRH</sequence>
<proteinExistence type="predicted"/>
<organism evidence="1 2">
    <name type="scientific">Smallanthus sonchifolius</name>
    <dbReference type="NCBI Taxonomy" id="185202"/>
    <lineage>
        <taxon>Eukaryota</taxon>
        <taxon>Viridiplantae</taxon>
        <taxon>Streptophyta</taxon>
        <taxon>Embryophyta</taxon>
        <taxon>Tracheophyta</taxon>
        <taxon>Spermatophyta</taxon>
        <taxon>Magnoliopsida</taxon>
        <taxon>eudicotyledons</taxon>
        <taxon>Gunneridae</taxon>
        <taxon>Pentapetalae</taxon>
        <taxon>asterids</taxon>
        <taxon>campanulids</taxon>
        <taxon>Asterales</taxon>
        <taxon>Asteraceae</taxon>
        <taxon>Asteroideae</taxon>
        <taxon>Heliantheae alliance</taxon>
        <taxon>Millerieae</taxon>
        <taxon>Smallanthus</taxon>
    </lineage>
</organism>
<dbReference type="EMBL" id="CM042037">
    <property type="protein sequence ID" value="KAI3741900.1"/>
    <property type="molecule type" value="Genomic_DNA"/>
</dbReference>
<name>A0ACB9D5V3_9ASTR</name>
<comment type="caution">
    <text evidence="1">The sequence shown here is derived from an EMBL/GenBank/DDBJ whole genome shotgun (WGS) entry which is preliminary data.</text>
</comment>
<reference evidence="1 2" key="2">
    <citation type="journal article" date="2022" name="Mol. Ecol. Resour.">
        <title>The genomes of chicory, endive, great burdock and yacon provide insights into Asteraceae paleo-polyploidization history and plant inulin production.</title>
        <authorList>
            <person name="Fan W."/>
            <person name="Wang S."/>
            <person name="Wang H."/>
            <person name="Wang A."/>
            <person name="Jiang F."/>
            <person name="Liu H."/>
            <person name="Zhao H."/>
            <person name="Xu D."/>
            <person name="Zhang Y."/>
        </authorList>
    </citation>
    <scope>NUCLEOTIDE SEQUENCE [LARGE SCALE GENOMIC DNA]</scope>
    <source>
        <strain evidence="2">cv. Yunnan</strain>
        <tissue evidence="1">Leaves</tissue>
    </source>
</reference>
<reference evidence="2" key="1">
    <citation type="journal article" date="2022" name="Mol. Ecol. Resour.">
        <title>The genomes of chicory, endive, great burdock and yacon provide insights into Asteraceae palaeo-polyploidization history and plant inulin production.</title>
        <authorList>
            <person name="Fan W."/>
            <person name="Wang S."/>
            <person name="Wang H."/>
            <person name="Wang A."/>
            <person name="Jiang F."/>
            <person name="Liu H."/>
            <person name="Zhao H."/>
            <person name="Xu D."/>
            <person name="Zhang Y."/>
        </authorList>
    </citation>
    <scope>NUCLEOTIDE SEQUENCE [LARGE SCALE GENOMIC DNA]</scope>
    <source>
        <strain evidence="2">cv. Yunnan</strain>
    </source>
</reference>
<accession>A0ACB9D5V3</accession>
<evidence type="ECO:0000313" key="2">
    <source>
        <dbReference type="Proteomes" id="UP001056120"/>
    </source>
</evidence>